<dbReference type="InterPro" id="IPR037047">
    <property type="entry name" value="PITH_dom_sf"/>
</dbReference>
<dbReference type="PANTHER" id="PTHR46115">
    <property type="entry name" value="THIOREDOXIN-LIKE PROTEIN 1"/>
    <property type="match status" value="1"/>
</dbReference>
<accession>U4L568</accession>
<dbReference type="Gene3D" id="2.60.120.470">
    <property type="entry name" value="PITH domain"/>
    <property type="match status" value="1"/>
</dbReference>
<dbReference type="CDD" id="cd02947">
    <property type="entry name" value="TRX_family"/>
    <property type="match status" value="1"/>
</dbReference>
<dbReference type="InterPro" id="IPR010400">
    <property type="entry name" value="PITH_dom"/>
</dbReference>
<dbReference type="SUPFAM" id="SSF52833">
    <property type="entry name" value="Thioredoxin-like"/>
    <property type="match status" value="1"/>
</dbReference>
<keyword evidence="5" id="KW-1185">Reference proteome</keyword>
<dbReference type="OMA" id="PIFEMFP"/>
<gene>
    <name evidence="4" type="ORF">PCON_11791</name>
</gene>
<dbReference type="InterPro" id="IPR008979">
    <property type="entry name" value="Galactose-bd-like_sf"/>
</dbReference>
<dbReference type="STRING" id="1076935.U4L568"/>
<dbReference type="Pfam" id="PF06201">
    <property type="entry name" value="PITH"/>
    <property type="match status" value="1"/>
</dbReference>
<dbReference type="eggNOG" id="KOG0908">
    <property type="taxonomic scope" value="Eukaryota"/>
</dbReference>
<feature type="domain" description="PITH" evidence="3">
    <location>
        <begin position="123"/>
        <end position="310"/>
    </location>
</feature>
<comment type="similarity">
    <text evidence="1">Belongs to the thioredoxin family.</text>
</comment>
<organism evidence="4 5">
    <name type="scientific">Pyronema omphalodes (strain CBS 100304)</name>
    <name type="common">Pyronema confluens</name>
    <dbReference type="NCBI Taxonomy" id="1076935"/>
    <lineage>
        <taxon>Eukaryota</taxon>
        <taxon>Fungi</taxon>
        <taxon>Dikarya</taxon>
        <taxon>Ascomycota</taxon>
        <taxon>Pezizomycotina</taxon>
        <taxon>Pezizomycetes</taxon>
        <taxon>Pezizales</taxon>
        <taxon>Pyronemataceae</taxon>
        <taxon>Pyronema</taxon>
    </lineage>
</organism>
<evidence type="ECO:0000313" key="5">
    <source>
        <dbReference type="Proteomes" id="UP000018144"/>
    </source>
</evidence>
<dbReference type="OrthoDB" id="2121326at2759"/>
<sequence length="310" mass="34109">MPSYSKITSSEQLVTFLASPKVSIVAFYKSDHEVLNTIGGVAARLTDQIALAHCDVKSNAWAESQFQITTDPTFLVFKNAQTVMRLPGVQALASSLSQIRSLVEGDKNAGEGSAATPTDSSWVGASPSGKYVNITSSVNRLALEMLNSDHALGSASTLFEGTKPTALSKESATKDWVESLDDPELMLLVSFQNAVKLYSIQITSLPDENSTRPTNVKIYQNTTNIVSFDELDGRQATENITIKPEDWNENGTATVLTTFRKFQECSSFTIFFGEPEDEDCERIRIDRIRVFGVVKDQKFDGTKLKQQPEE</sequence>
<proteinExistence type="inferred from homology"/>
<reference evidence="4 5" key="1">
    <citation type="journal article" date="2013" name="PLoS Genet.">
        <title>The genome and development-dependent transcriptomes of Pyronema confluens: a window into fungal evolution.</title>
        <authorList>
            <person name="Traeger S."/>
            <person name="Altegoer F."/>
            <person name="Freitag M."/>
            <person name="Gabaldon T."/>
            <person name="Kempken F."/>
            <person name="Kumar A."/>
            <person name="Marcet-Houben M."/>
            <person name="Poggeler S."/>
            <person name="Stajich J.E."/>
            <person name="Nowrousian M."/>
        </authorList>
    </citation>
    <scope>NUCLEOTIDE SEQUENCE [LARGE SCALE GENOMIC DNA]</scope>
    <source>
        <strain evidence="5">CBS 100304</strain>
        <tissue evidence="4">Vegetative mycelium</tissue>
    </source>
</reference>
<evidence type="ECO:0000256" key="1">
    <source>
        <dbReference type="ARBA" id="ARBA00008987"/>
    </source>
</evidence>
<dbReference type="GO" id="GO:0005737">
    <property type="term" value="C:cytoplasm"/>
    <property type="evidence" value="ECO:0007669"/>
    <property type="project" value="UniProtKB-ARBA"/>
</dbReference>
<dbReference type="EMBL" id="HF935680">
    <property type="protein sequence ID" value="CCX12197.1"/>
    <property type="molecule type" value="Genomic_DNA"/>
</dbReference>
<dbReference type="SUPFAM" id="SSF49785">
    <property type="entry name" value="Galactose-binding domain-like"/>
    <property type="match status" value="1"/>
</dbReference>
<evidence type="ECO:0000259" key="3">
    <source>
        <dbReference type="PROSITE" id="PS51532"/>
    </source>
</evidence>
<evidence type="ECO:0000256" key="2">
    <source>
        <dbReference type="ARBA" id="ARBA00023157"/>
    </source>
</evidence>
<dbReference type="Gene3D" id="3.40.30.10">
    <property type="entry name" value="Glutaredoxin"/>
    <property type="match status" value="1"/>
</dbReference>
<name>U4L568_PYROM</name>
<dbReference type="PROSITE" id="PS51532">
    <property type="entry name" value="PITH"/>
    <property type="match status" value="1"/>
</dbReference>
<protein>
    <submittedName>
        <fullName evidence="4">Similar to Thioredoxin-like protein 1 acc. no. Q9USR1</fullName>
    </submittedName>
</protein>
<dbReference type="AlphaFoldDB" id="U4L568"/>
<dbReference type="InterPro" id="IPR036249">
    <property type="entry name" value="Thioredoxin-like_sf"/>
</dbReference>
<keyword evidence="2" id="KW-1015">Disulfide bond</keyword>
<dbReference type="Proteomes" id="UP000018144">
    <property type="component" value="Unassembled WGS sequence"/>
</dbReference>
<evidence type="ECO:0000313" key="4">
    <source>
        <dbReference type="EMBL" id="CCX12197.1"/>
    </source>
</evidence>